<protein>
    <submittedName>
        <fullName evidence="1">Phytoene synthase</fullName>
    </submittedName>
</protein>
<evidence type="ECO:0000313" key="2">
    <source>
        <dbReference type="Proteomes" id="UP000318416"/>
    </source>
</evidence>
<dbReference type="InterPro" id="IPR002060">
    <property type="entry name" value="Squ/phyt_synthse"/>
</dbReference>
<reference evidence="1 2" key="1">
    <citation type="submission" date="2019-06" db="EMBL/GenBank/DDBJ databases">
        <title>Sequencing the genomes of 1000 actinobacteria strains.</title>
        <authorList>
            <person name="Klenk H.-P."/>
        </authorList>
    </citation>
    <scope>NUCLEOTIDE SEQUENCE [LARGE SCALE GENOMIC DNA]</scope>
    <source>
        <strain evidence="1 2">DSM 41649</strain>
    </source>
</reference>
<evidence type="ECO:0000313" key="1">
    <source>
        <dbReference type="EMBL" id="TWE15628.1"/>
    </source>
</evidence>
<dbReference type="Proteomes" id="UP000318416">
    <property type="component" value="Unassembled WGS sequence"/>
</dbReference>
<gene>
    <name evidence="1" type="ORF">FB465_0546</name>
</gene>
<dbReference type="PANTHER" id="PTHR31480">
    <property type="entry name" value="BIFUNCTIONAL LYCOPENE CYCLASE/PHYTOENE SYNTHASE"/>
    <property type="match status" value="1"/>
</dbReference>
<dbReference type="Gene3D" id="1.10.600.10">
    <property type="entry name" value="Farnesyl Diphosphate Synthase"/>
    <property type="match status" value="1"/>
</dbReference>
<dbReference type="AlphaFoldDB" id="A0A561EJ43"/>
<dbReference type="RefSeq" id="WP_145787240.1">
    <property type="nucleotide sequence ID" value="NZ_BAAABR010000004.1"/>
</dbReference>
<comment type="caution">
    <text evidence="1">The sequence shown here is derived from an EMBL/GenBank/DDBJ whole genome shotgun (WGS) entry which is preliminary data.</text>
</comment>
<keyword evidence="2" id="KW-1185">Reference proteome</keyword>
<accession>A0A561EJ43</accession>
<dbReference type="EMBL" id="VIVR01000001">
    <property type="protein sequence ID" value="TWE15628.1"/>
    <property type="molecule type" value="Genomic_DNA"/>
</dbReference>
<dbReference type="SUPFAM" id="SSF48576">
    <property type="entry name" value="Terpenoid synthases"/>
    <property type="match status" value="1"/>
</dbReference>
<sequence>MGSWESALNAAGINDPGLREDYSRQRRQVTQYKREAVLASGLLLPPRLVPHVIAATAYMHRTDSLLDSGPLDDRKAAYAHWEREVADSLATGGTDNPELRPLLNTVAAHPTLRDRALEHLAGAAADLDFAGFATEADYQHYVDGYSLPAFMVVATLLGPDGDQTAYRTACRTFIDASQRLDFVSDLAEDLADGRLTIPEQTLIRHGVTRTDLEQARNLPSVRAMITGQLDQVDRTLAEGRAVVGLVPPAHRPMVRCMIGLDELTSAAARADIPALLRRSAGPAKLAALRLLGLEYLRARRASR</sequence>
<dbReference type="Pfam" id="PF00494">
    <property type="entry name" value="SQS_PSY"/>
    <property type="match status" value="1"/>
</dbReference>
<proteinExistence type="predicted"/>
<dbReference type="InterPro" id="IPR008949">
    <property type="entry name" value="Isoprenoid_synthase_dom_sf"/>
</dbReference>
<dbReference type="GO" id="GO:0016765">
    <property type="term" value="F:transferase activity, transferring alkyl or aryl (other than methyl) groups"/>
    <property type="evidence" value="ECO:0007669"/>
    <property type="project" value="UniProtKB-ARBA"/>
</dbReference>
<organism evidence="1 2">
    <name type="scientific">Kitasatospora atroaurantiaca</name>
    <dbReference type="NCBI Taxonomy" id="285545"/>
    <lineage>
        <taxon>Bacteria</taxon>
        <taxon>Bacillati</taxon>
        <taxon>Actinomycetota</taxon>
        <taxon>Actinomycetes</taxon>
        <taxon>Kitasatosporales</taxon>
        <taxon>Streptomycetaceae</taxon>
        <taxon>Kitasatospora</taxon>
    </lineage>
</organism>
<dbReference type="OrthoDB" id="3535892at2"/>
<name>A0A561EJ43_9ACTN</name>